<keyword evidence="3" id="KW-0804">Transcription</keyword>
<evidence type="ECO:0000256" key="4">
    <source>
        <dbReference type="ARBA" id="ARBA00023242"/>
    </source>
</evidence>
<dbReference type="PANTHER" id="PTHR31499">
    <property type="entry name" value="MYB FAMILY TRANSCRIPTION FACTOR PHL11"/>
    <property type="match status" value="1"/>
</dbReference>
<dbReference type="InterPro" id="IPR006447">
    <property type="entry name" value="Myb_dom_plants"/>
</dbReference>
<gene>
    <name evidence="6" type="ORF">STAS_30879</name>
</gene>
<keyword evidence="6" id="KW-0371">Homeobox</keyword>
<sequence length="299" mass="33484">MTNTREEPLNIHECFVEREVFDSAMYPKPRLRWTPDLHDQFVKAVNDLGGADKATPKAILNLMRVQGLTLFHLKSHLQKFRLGKTARRLWRQQYVPTIYYCKKDEISPPITREDHQESSIPTPFDRNGFSHECRIKTQSADTYRNLYPLVQPQGVKDMAPEQTTSTVNLNQQTVKSAATAVKLETNQLATGPALLPLFPPIPAFEMIDTNSYAPEWSELLDGGEKKPVIPPLLADNASSMDDYLNCLGSRHASLMFGSFFDDVESFSKANENDLAMDVGVVGPSQTSDFCTGVVVSGFP</sequence>
<keyword evidence="4" id="KW-0539">Nucleus</keyword>
<dbReference type="AlphaFoldDB" id="A0A5A7R7X7"/>
<organism evidence="6 7">
    <name type="scientific">Striga asiatica</name>
    <name type="common">Asiatic witchweed</name>
    <name type="synonym">Buchnera asiatica</name>
    <dbReference type="NCBI Taxonomy" id="4170"/>
    <lineage>
        <taxon>Eukaryota</taxon>
        <taxon>Viridiplantae</taxon>
        <taxon>Streptophyta</taxon>
        <taxon>Embryophyta</taxon>
        <taxon>Tracheophyta</taxon>
        <taxon>Spermatophyta</taxon>
        <taxon>Magnoliopsida</taxon>
        <taxon>eudicotyledons</taxon>
        <taxon>Gunneridae</taxon>
        <taxon>Pentapetalae</taxon>
        <taxon>asterids</taxon>
        <taxon>lamiids</taxon>
        <taxon>Lamiales</taxon>
        <taxon>Orobanchaceae</taxon>
        <taxon>Buchnereae</taxon>
        <taxon>Striga</taxon>
    </lineage>
</organism>
<dbReference type="NCBIfam" id="TIGR01557">
    <property type="entry name" value="myb_SHAQKYF"/>
    <property type="match status" value="1"/>
</dbReference>
<dbReference type="InterPro" id="IPR046955">
    <property type="entry name" value="PHR1-like"/>
</dbReference>
<name>A0A5A7R7X7_STRAF</name>
<dbReference type="OrthoDB" id="60033at2759"/>
<dbReference type="Pfam" id="PF00249">
    <property type="entry name" value="Myb_DNA-binding"/>
    <property type="match status" value="1"/>
</dbReference>
<dbReference type="InterPro" id="IPR009057">
    <property type="entry name" value="Homeodomain-like_sf"/>
</dbReference>
<dbReference type="EMBL" id="BKCP01010515">
    <property type="protein sequence ID" value="GER53370.1"/>
    <property type="molecule type" value="Genomic_DNA"/>
</dbReference>
<evidence type="ECO:0000259" key="5">
    <source>
        <dbReference type="Pfam" id="PF00249"/>
    </source>
</evidence>
<dbReference type="GO" id="GO:0005634">
    <property type="term" value="C:nucleus"/>
    <property type="evidence" value="ECO:0007669"/>
    <property type="project" value="UniProtKB-SubCell"/>
</dbReference>
<evidence type="ECO:0000256" key="3">
    <source>
        <dbReference type="ARBA" id="ARBA00023163"/>
    </source>
</evidence>
<dbReference type="FunFam" id="1.10.10.60:FF:000002">
    <property type="entry name" value="Myb family transcription factor"/>
    <property type="match status" value="1"/>
</dbReference>
<dbReference type="GO" id="GO:0003677">
    <property type="term" value="F:DNA binding"/>
    <property type="evidence" value="ECO:0007669"/>
    <property type="project" value="UniProtKB-KW"/>
</dbReference>
<reference evidence="7" key="1">
    <citation type="journal article" date="2019" name="Curr. Biol.">
        <title>Genome Sequence of Striga asiatica Provides Insight into the Evolution of Plant Parasitism.</title>
        <authorList>
            <person name="Yoshida S."/>
            <person name="Kim S."/>
            <person name="Wafula E.K."/>
            <person name="Tanskanen J."/>
            <person name="Kim Y.M."/>
            <person name="Honaas L."/>
            <person name="Yang Z."/>
            <person name="Spallek T."/>
            <person name="Conn C.E."/>
            <person name="Ichihashi Y."/>
            <person name="Cheong K."/>
            <person name="Cui S."/>
            <person name="Der J.P."/>
            <person name="Gundlach H."/>
            <person name="Jiao Y."/>
            <person name="Hori C."/>
            <person name="Ishida J.K."/>
            <person name="Kasahara H."/>
            <person name="Kiba T."/>
            <person name="Kim M.S."/>
            <person name="Koo N."/>
            <person name="Laohavisit A."/>
            <person name="Lee Y.H."/>
            <person name="Lumba S."/>
            <person name="McCourt P."/>
            <person name="Mortimer J.C."/>
            <person name="Mutuku J.M."/>
            <person name="Nomura T."/>
            <person name="Sasaki-Sekimoto Y."/>
            <person name="Seto Y."/>
            <person name="Wang Y."/>
            <person name="Wakatake T."/>
            <person name="Sakakibara H."/>
            <person name="Demura T."/>
            <person name="Yamaguchi S."/>
            <person name="Yoneyama K."/>
            <person name="Manabe R.I."/>
            <person name="Nelson D.C."/>
            <person name="Schulman A.H."/>
            <person name="Timko M.P."/>
            <person name="dePamphilis C.W."/>
            <person name="Choi D."/>
            <person name="Shirasu K."/>
        </authorList>
    </citation>
    <scope>NUCLEOTIDE SEQUENCE [LARGE SCALE GENOMIC DNA]</scope>
    <source>
        <strain evidence="7">cv. UVA1</strain>
    </source>
</reference>
<comment type="caution">
    <text evidence="6">The sequence shown here is derived from an EMBL/GenBank/DDBJ whole genome shotgun (WGS) entry which is preliminary data.</text>
</comment>
<dbReference type="PANTHER" id="PTHR31499:SF43">
    <property type="entry name" value="MYB FAMILY TRANSCRIPTION FACTOR APL"/>
    <property type="match status" value="1"/>
</dbReference>
<feature type="domain" description="Myb-like" evidence="5">
    <location>
        <begin position="30"/>
        <end position="80"/>
    </location>
</feature>
<dbReference type="Proteomes" id="UP000325081">
    <property type="component" value="Unassembled WGS sequence"/>
</dbReference>
<evidence type="ECO:0000256" key="1">
    <source>
        <dbReference type="ARBA" id="ARBA00004123"/>
    </source>
</evidence>
<keyword evidence="7" id="KW-1185">Reference proteome</keyword>
<dbReference type="GO" id="GO:0003700">
    <property type="term" value="F:DNA-binding transcription factor activity"/>
    <property type="evidence" value="ECO:0007669"/>
    <property type="project" value="InterPro"/>
</dbReference>
<dbReference type="Gene3D" id="1.10.10.60">
    <property type="entry name" value="Homeodomain-like"/>
    <property type="match status" value="1"/>
</dbReference>
<keyword evidence="6" id="KW-0238">DNA-binding</keyword>
<keyword evidence="2" id="KW-0805">Transcription regulation</keyword>
<protein>
    <submittedName>
        <fullName evidence="6">Homeodomain-like superfamily protein</fullName>
    </submittedName>
</protein>
<accession>A0A5A7R7X7</accession>
<proteinExistence type="predicted"/>
<dbReference type="InterPro" id="IPR001005">
    <property type="entry name" value="SANT/Myb"/>
</dbReference>
<evidence type="ECO:0000313" key="6">
    <source>
        <dbReference type="EMBL" id="GER53370.1"/>
    </source>
</evidence>
<dbReference type="SUPFAM" id="SSF46689">
    <property type="entry name" value="Homeodomain-like"/>
    <property type="match status" value="1"/>
</dbReference>
<evidence type="ECO:0000313" key="7">
    <source>
        <dbReference type="Proteomes" id="UP000325081"/>
    </source>
</evidence>
<comment type="subcellular location">
    <subcellularLocation>
        <location evidence="1">Nucleus</location>
    </subcellularLocation>
</comment>
<evidence type="ECO:0000256" key="2">
    <source>
        <dbReference type="ARBA" id="ARBA00023015"/>
    </source>
</evidence>